<protein>
    <submittedName>
        <fullName evidence="1">Uncharacterized protein</fullName>
    </submittedName>
</protein>
<dbReference type="Proteomes" id="UP001165960">
    <property type="component" value="Unassembled WGS sequence"/>
</dbReference>
<organism evidence="1 2">
    <name type="scientific">Entomophthora muscae</name>
    <dbReference type="NCBI Taxonomy" id="34485"/>
    <lineage>
        <taxon>Eukaryota</taxon>
        <taxon>Fungi</taxon>
        <taxon>Fungi incertae sedis</taxon>
        <taxon>Zoopagomycota</taxon>
        <taxon>Entomophthoromycotina</taxon>
        <taxon>Entomophthoromycetes</taxon>
        <taxon>Entomophthorales</taxon>
        <taxon>Entomophthoraceae</taxon>
        <taxon>Entomophthora</taxon>
    </lineage>
</organism>
<evidence type="ECO:0000313" key="1">
    <source>
        <dbReference type="EMBL" id="KAJ9077030.1"/>
    </source>
</evidence>
<gene>
    <name evidence="1" type="ORF">DSO57_1020549</name>
</gene>
<accession>A0ACC2TR62</accession>
<proteinExistence type="predicted"/>
<keyword evidence="2" id="KW-1185">Reference proteome</keyword>
<name>A0ACC2TR62_9FUNG</name>
<sequence>MSGLPADWTLFAPGAKIPDRLDCGRDLVGSNLEVGHVRDGVELLDTWTVM</sequence>
<comment type="caution">
    <text evidence="1">The sequence shown here is derived from an EMBL/GenBank/DDBJ whole genome shotgun (WGS) entry which is preliminary data.</text>
</comment>
<reference evidence="1" key="1">
    <citation type="submission" date="2022-04" db="EMBL/GenBank/DDBJ databases">
        <title>Genome of the entomopathogenic fungus Entomophthora muscae.</title>
        <authorList>
            <person name="Elya C."/>
            <person name="Lovett B.R."/>
            <person name="Lee E."/>
            <person name="Macias A.M."/>
            <person name="Hajek A.E."/>
            <person name="De Bivort B.L."/>
            <person name="Kasson M.T."/>
            <person name="De Fine Licht H.H."/>
            <person name="Stajich J.E."/>
        </authorList>
    </citation>
    <scope>NUCLEOTIDE SEQUENCE</scope>
    <source>
        <strain evidence="1">Berkeley</strain>
    </source>
</reference>
<dbReference type="EMBL" id="QTSX02002226">
    <property type="protein sequence ID" value="KAJ9077030.1"/>
    <property type="molecule type" value="Genomic_DNA"/>
</dbReference>
<evidence type="ECO:0000313" key="2">
    <source>
        <dbReference type="Proteomes" id="UP001165960"/>
    </source>
</evidence>